<dbReference type="GO" id="GO:0016324">
    <property type="term" value="C:apical plasma membrane"/>
    <property type="evidence" value="ECO:0007669"/>
    <property type="project" value="UniProtKB-SubCell"/>
</dbReference>
<dbReference type="InterPro" id="IPR003137">
    <property type="entry name" value="PA_domain"/>
</dbReference>
<evidence type="ECO:0000256" key="10">
    <source>
        <dbReference type="ARBA" id="ARBA00023049"/>
    </source>
</evidence>
<dbReference type="GO" id="GO:0004177">
    <property type="term" value="F:aminopeptidase activity"/>
    <property type="evidence" value="ECO:0007669"/>
    <property type="project" value="UniProtKB-KW"/>
</dbReference>
<evidence type="ECO:0000259" key="20">
    <source>
        <dbReference type="Pfam" id="PF04253"/>
    </source>
</evidence>
<dbReference type="Pfam" id="PF04253">
    <property type="entry name" value="TFR_dimer"/>
    <property type="match status" value="1"/>
</dbReference>
<keyword evidence="7" id="KW-0378">Hydrolase</keyword>
<evidence type="ECO:0000313" key="23">
    <source>
        <dbReference type="Proteomes" id="UP000006591"/>
    </source>
</evidence>
<dbReference type="OMA" id="QGSTEWV"/>
<evidence type="ECO:0000256" key="12">
    <source>
        <dbReference type="ARBA" id="ARBA00023180"/>
    </source>
</evidence>
<evidence type="ECO:0000256" key="6">
    <source>
        <dbReference type="ARBA" id="ARBA00022723"/>
    </source>
</evidence>
<dbReference type="SUPFAM" id="SSF52025">
    <property type="entry name" value="PA domain"/>
    <property type="match status" value="1"/>
</dbReference>
<dbReference type="InterPro" id="IPR039373">
    <property type="entry name" value="Peptidase_M28B"/>
</dbReference>
<dbReference type="InterPro" id="IPR046450">
    <property type="entry name" value="PA_dom_sf"/>
</dbReference>
<keyword evidence="18" id="KW-0472">Membrane</keyword>
<dbReference type="Gene3D" id="3.40.630.10">
    <property type="entry name" value="Zn peptidases"/>
    <property type="match status" value="1"/>
</dbReference>
<dbReference type="PANTHER" id="PTHR10404:SF45">
    <property type="entry name" value="OS01G0740500 PROTEIN"/>
    <property type="match status" value="1"/>
</dbReference>
<dbReference type="GO" id="GO:0006508">
    <property type="term" value="P:proteolysis"/>
    <property type="evidence" value="ECO:0007669"/>
    <property type="project" value="UniProtKB-KW"/>
</dbReference>
<dbReference type="InterPro" id="IPR036757">
    <property type="entry name" value="TFR-like_dimer_dom_sf"/>
</dbReference>
<comment type="subcellular location">
    <subcellularLocation>
        <location evidence="2">Apical cell membrane</location>
    </subcellularLocation>
</comment>
<accession>A0A0E0FSX0</accession>
<dbReference type="Gramene" id="ONIVA01G34670.2">
    <property type="protein sequence ID" value="ONIVA01G34670.2"/>
    <property type="gene ID" value="ONIVA01G34670"/>
</dbReference>
<keyword evidence="18" id="KW-1133">Transmembrane helix</keyword>
<keyword evidence="6" id="KW-0479">Metal-binding</keyword>
<dbReference type="AlphaFoldDB" id="A0A0E0FSX0"/>
<feature type="domain" description="PA" evidence="19">
    <location>
        <begin position="176"/>
        <end position="262"/>
    </location>
</feature>
<feature type="domain" description="Transferrin receptor-like dimerisation" evidence="20">
    <location>
        <begin position="605"/>
        <end position="731"/>
    </location>
</feature>
<dbReference type="HOGENOM" id="CLU_005688_3_1_1"/>
<comment type="similarity">
    <text evidence="3">Belongs to the peptidase M28 family. M28B subfamily.</text>
</comment>
<keyword evidence="11" id="KW-1015">Disulfide bond</keyword>
<evidence type="ECO:0000259" key="21">
    <source>
        <dbReference type="Pfam" id="PF04389"/>
    </source>
</evidence>
<dbReference type="Gene3D" id="3.50.30.30">
    <property type="match status" value="1"/>
</dbReference>
<keyword evidence="18" id="KW-0812">Transmembrane</keyword>
<evidence type="ECO:0000256" key="18">
    <source>
        <dbReference type="SAM" id="Phobius"/>
    </source>
</evidence>
<keyword evidence="8" id="KW-0862">Zinc</keyword>
<evidence type="ECO:0000256" key="3">
    <source>
        <dbReference type="ARBA" id="ARBA00005634"/>
    </source>
</evidence>
<dbReference type="SUPFAM" id="SSF53187">
    <property type="entry name" value="Zn-dependent exopeptidases"/>
    <property type="match status" value="1"/>
</dbReference>
<dbReference type="SUPFAM" id="SSF47672">
    <property type="entry name" value="Transferrin receptor-like dimerisation domain"/>
    <property type="match status" value="1"/>
</dbReference>
<organism evidence="22">
    <name type="scientific">Oryza nivara</name>
    <name type="common">Indian wild rice</name>
    <name type="synonym">Oryza sativa f. spontanea</name>
    <dbReference type="NCBI Taxonomy" id="4536"/>
    <lineage>
        <taxon>Eukaryota</taxon>
        <taxon>Viridiplantae</taxon>
        <taxon>Streptophyta</taxon>
        <taxon>Embryophyta</taxon>
        <taxon>Tracheophyta</taxon>
        <taxon>Spermatophyta</taxon>
        <taxon>Magnoliopsida</taxon>
        <taxon>Liliopsida</taxon>
        <taxon>Poales</taxon>
        <taxon>Poaceae</taxon>
        <taxon>BOP clade</taxon>
        <taxon>Oryzoideae</taxon>
        <taxon>Oryzeae</taxon>
        <taxon>Oryzinae</taxon>
        <taxon>Oryza</taxon>
    </lineage>
</organism>
<feature type="transmembrane region" description="Helical" evidence="18">
    <location>
        <begin position="38"/>
        <end position="55"/>
    </location>
</feature>
<keyword evidence="16" id="KW-0175">Coiled coil</keyword>
<dbReference type="CDD" id="cd02121">
    <property type="entry name" value="PA_GCPII_like"/>
    <property type="match status" value="1"/>
</dbReference>
<keyword evidence="23" id="KW-1185">Reference proteome</keyword>
<dbReference type="FunFam" id="3.40.630.10:FF:000101">
    <property type="entry name" value="N-acetylated alpha-linked acidic dipeptidase like 1"/>
    <property type="match status" value="1"/>
</dbReference>
<keyword evidence="12" id="KW-0325">Glycoprotein</keyword>
<evidence type="ECO:0000256" key="8">
    <source>
        <dbReference type="ARBA" id="ARBA00022833"/>
    </source>
</evidence>
<reference evidence="22" key="2">
    <citation type="submission" date="2018-04" db="EMBL/GenBank/DDBJ databases">
        <title>OnivRS2 (Oryza nivara Reference Sequence Version 2).</title>
        <authorList>
            <person name="Zhang J."/>
            <person name="Kudrna D."/>
            <person name="Lee S."/>
            <person name="Talag J."/>
            <person name="Rajasekar S."/>
            <person name="Welchert J."/>
            <person name="Hsing Y.-I."/>
            <person name="Wing R.A."/>
        </authorList>
    </citation>
    <scope>NUCLEOTIDE SEQUENCE [LARGE SCALE GENOMIC DNA]</scope>
</reference>
<dbReference type="GO" id="GO:0046872">
    <property type="term" value="F:metal ion binding"/>
    <property type="evidence" value="ECO:0007669"/>
    <property type="project" value="UniProtKB-KW"/>
</dbReference>
<dbReference type="PANTHER" id="PTHR10404">
    <property type="entry name" value="N-ACETYLATED-ALPHA-LINKED ACIDIC DIPEPTIDASE"/>
    <property type="match status" value="1"/>
</dbReference>
<feature type="coiled-coil region" evidence="16">
    <location>
        <begin position="614"/>
        <end position="660"/>
    </location>
</feature>
<dbReference type="InterPro" id="IPR007365">
    <property type="entry name" value="TFR-like_dimer_dom"/>
</dbReference>
<comment type="function">
    <text evidence="13">Aminopeptidase with broad substrate specificity. Has lower activity with substrates that have Asp or Glu in the P2' position, or Pro in the P3' position. Lacks activity with substrates that have both Pro in the P3' position and Asp or Glu in the P2' position. Lacks carboxypeptidase activity. Lacks dipeptidyl-peptidase IV type activity.</text>
</comment>
<keyword evidence="4" id="KW-0031">Aminopeptidase</keyword>
<dbReference type="FunFam" id="3.50.30.30:FF:000008">
    <property type="entry name" value="Glutamate carboxypeptidase 2"/>
    <property type="match status" value="1"/>
</dbReference>
<evidence type="ECO:0000256" key="1">
    <source>
        <dbReference type="ARBA" id="ARBA00001947"/>
    </source>
</evidence>
<comment type="cofactor">
    <cofactor evidence="1">
        <name>Zn(2+)</name>
        <dbReference type="ChEBI" id="CHEBI:29105"/>
    </cofactor>
</comment>
<evidence type="ECO:0000256" key="16">
    <source>
        <dbReference type="SAM" id="Coils"/>
    </source>
</evidence>
<dbReference type="CDD" id="cd08022">
    <property type="entry name" value="M28_PSMA_like"/>
    <property type="match status" value="1"/>
</dbReference>
<dbReference type="Proteomes" id="UP000006591">
    <property type="component" value="Chromosome 1"/>
</dbReference>
<evidence type="ECO:0000256" key="5">
    <source>
        <dbReference type="ARBA" id="ARBA00022670"/>
    </source>
</evidence>
<feature type="region of interest" description="Disordered" evidence="17">
    <location>
        <begin position="1"/>
        <end position="30"/>
    </location>
</feature>
<dbReference type="EnsemblPlants" id="ONIVA01G34670.2">
    <property type="protein sequence ID" value="ONIVA01G34670.2"/>
    <property type="gene ID" value="ONIVA01G34670"/>
</dbReference>
<evidence type="ECO:0000256" key="2">
    <source>
        <dbReference type="ARBA" id="ARBA00004221"/>
    </source>
</evidence>
<dbReference type="InterPro" id="IPR007484">
    <property type="entry name" value="Peptidase_M28"/>
</dbReference>
<feature type="domain" description="Peptidase M28" evidence="21">
    <location>
        <begin position="360"/>
        <end position="530"/>
    </location>
</feature>
<evidence type="ECO:0000256" key="11">
    <source>
        <dbReference type="ARBA" id="ARBA00023157"/>
    </source>
</evidence>
<sequence length="736" mass="80175">MSRHGKPQQRQPLILPDAAPMGGGDGGRGDAATRRRRFVAFLAISVALVASYHHLAPAPASRYHALFLSLGNNDTAAAHLRALTLRPHVAGTEANAVAAEYVRAALSSFSFPTRVTPYSVLLSYPIHRSLSLSVPGRAAAFNFALVQETYPGDPYSEAAAEVIPTYFAYSASGSVAAEVVYANYGNTKDYEYLASRGVDVAGKVALVRYGNLHCEDMVRNARAAGAAAAIVYTDAKDFGGAGAKGKRKWFPDARWLPPTGVQVGSLFRGVGDPTTPMWASSEGCERVSVEEAMDTDDMPGIPALPVSARDAAEIHAALGGDAAPADWQGREGSPVYRLGPGPAILNLTYTGNDTMATIENVFAVIEGAEEPDRYVILGNHRDAWTFGASDPNSGTAAMIELAQRLSVLQKQGWRPRRTIIFCSWDAEEYGLTGSTEWVEENREMLSSRAVAYLNVDVSVVGPVQDPDNSSQTVYDSWVKSNISPLIGRLGHGGSDFSAFVQHVGIPSTSMGFGEGKGPGYPIYHSLYDDFVWMEKFGDPGFSRHAAVLSLQHDERHFRITAASIWGMMALRLADEEILPFNYMSYPVELEAYTKVVENEVRGTAISCSPLHNAIRTLKTAATKVNGERKELQRQLSSNQLKKDSMKIRSLNDRLMQAERAFTNREGLFKQEWFKHLVYGPSEQNDWESASYPGVENAIASARKENTTESWKFVQHEIHRVARAITQASVVLAGSLT</sequence>
<protein>
    <recommendedName>
        <fullName evidence="14">Aminopeptidase NAALADL1</fullName>
    </recommendedName>
    <alternativeName>
        <fullName evidence="15">N-acetylated-alpha-linked acidic dipeptidase-like protein</fullName>
    </alternativeName>
</protein>
<evidence type="ECO:0000256" key="13">
    <source>
        <dbReference type="ARBA" id="ARBA00059290"/>
    </source>
</evidence>
<evidence type="ECO:0000256" key="9">
    <source>
        <dbReference type="ARBA" id="ARBA00022837"/>
    </source>
</evidence>
<evidence type="ECO:0000256" key="15">
    <source>
        <dbReference type="ARBA" id="ARBA00081462"/>
    </source>
</evidence>
<dbReference type="Pfam" id="PF04389">
    <property type="entry name" value="Peptidase_M28"/>
    <property type="match status" value="1"/>
</dbReference>
<reference evidence="22" key="1">
    <citation type="submission" date="2015-04" db="UniProtKB">
        <authorList>
            <consortium name="EnsemblPlants"/>
        </authorList>
    </citation>
    <scope>IDENTIFICATION</scope>
    <source>
        <strain evidence="22">SL10</strain>
    </source>
</reference>
<evidence type="ECO:0000256" key="14">
    <source>
        <dbReference type="ARBA" id="ARBA00068168"/>
    </source>
</evidence>
<evidence type="ECO:0000256" key="17">
    <source>
        <dbReference type="SAM" id="MobiDB-lite"/>
    </source>
</evidence>
<keyword evidence="9" id="KW-0106">Calcium</keyword>
<evidence type="ECO:0000256" key="4">
    <source>
        <dbReference type="ARBA" id="ARBA00022438"/>
    </source>
</evidence>
<dbReference type="FunFam" id="1.20.930.40:FF:000001">
    <property type="entry name" value="N-acetylated-alpha-linked acidic dipeptidase 2"/>
    <property type="match status" value="1"/>
</dbReference>
<dbReference type="Gene3D" id="1.20.930.40">
    <property type="entry name" value="Transferrin receptor-like, dimerisation domain"/>
    <property type="match status" value="1"/>
</dbReference>
<evidence type="ECO:0000313" key="22">
    <source>
        <dbReference type="EnsemblPlants" id="ONIVA01G34670.2"/>
    </source>
</evidence>
<evidence type="ECO:0000259" key="19">
    <source>
        <dbReference type="Pfam" id="PF02225"/>
    </source>
</evidence>
<keyword evidence="10" id="KW-0482">Metalloprotease</keyword>
<keyword evidence="5" id="KW-0645">Protease</keyword>
<proteinExistence type="inferred from homology"/>
<dbReference type="Pfam" id="PF02225">
    <property type="entry name" value="PA"/>
    <property type="match status" value="1"/>
</dbReference>
<evidence type="ECO:0000256" key="7">
    <source>
        <dbReference type="ARBA" id="ARBA00022801"/>
    </source>
</evidence>
<dbReference type="GO" id="GO:0008237">
    <property type="term" value="F:metallopeptidase activity"/>
    <property type="evidence" value="ECO:0007669"/>
    <property type="project" value="UniProtKB-KW"/>
</dbReference>
<dbReference type="GO" id="GO:0004180">
    <property type="term" value="F:carboxypeptidase activity"/>
    <property type="evidence" value="ECO:0007669"/>
    <property type="project" value="TreeGrafter"/>
</dbReference>
<name>A0A0E0FSX0_ORYNI</name>